<dbReference type="AlphaFoldDB" id="A0AAF0XLJ4"/>
<dbReference type="Pfam" id="PF06839">
    <property type="entry name" value="Zn_ribbon_GRF"/>
    <property type="match status" value="1"/>
</dbReference>
<dbReference type="PROSITE" id="PS51999">
    <property type="entry name" value="ZF_GRF"/>
    <property type="match status" value="1"/>
</dbReference>
<keyword evidence="9" id="KW-1185">Reference proteome</keyword>
<dbReference type="GO" id="GO:0008270">
    <property type="term" value="F:zinc ion binding"/>
    <property type="evidence" value="ECO:0007669"/>
    <property type="project" value="UniProtKB-KW"/>
</dbReference>
<keyword evidence="3" id="KW-0862">Zinc</keyword>
<evidence type="ECO:0000313" key="9">
    <source>
        <dbReference type="Proteomes" id="UP000077755"/>
    </source>
</evidence>
<dbReference type="InterPro" id="IPR010666">
    <property type="entry name" value="Znf_GRF"/>
</dbReference>
<evidence type="ECO:0000313" key="8">
    <source>
        <dbReference type="EMBL" id="WOH08656.1"/>
    </source>
</evidence>
<reference evidence="8" key="2">
    <citation type="submission" date="2022-03" db="EMBL/GenBank/DDBJ databases">
        <title>Draft title - Genomic analysis of global carrot germplasm unveils the trajectory of domestication and the origin of high carotenoid orange carrot.</title>
        <authorList>
            <person name="Iorizzo M."/>
            <person name="Ellison S."/>
            <person name="Senalik D."/>
            <person name="Macko-Podgorni A."/>
            <person name="Grzebelus D."/>
            <person name="Bostan H."/>
            <person name="Rolling W."/>
            <person name="Curaba J."/>
            <person name="Simon P."/>
        </authorList>
    </citation>
    <scope>NUCLEOTIDE SEQUENCE</scope>
    <source>
        <tissue evidence="8">Leaf</tissue>
    </source>
</reference>
<evidence type="ECO:0000256" key="5">
    <source>
        <dbReference type="SAM" id="Coils"/>
    </source>
</evidence>
<feature type="transmembrane region" description="Helical" evidence="6">
    <location>
        <begin position="85"/>
        <end position="100"/>
    </location>
</feature>
<sequence>MAEYDVFYECKRSAAIRTSRTSKNPGRRFWCCARLKKPCNFFMWLDNETRGSADDGLEEKLKQLEDKLARKSMKNKQLKKQKQEQFIYFCIVIVVMFAVMV</sequence>
<keyword evidence="1" id="KW-0479">Metal-binding</keyword>
<keyword evidence="6" id="KW-1133">Transmembrane helix</keyword>
<evidence type="ECO:0000256" key="6">
    <source>
        <dbReference type="SAM" id="Phobius"/>
    </source>
</evidence>
<dbReference type="EMBL" id="CP093349">
    <property type="protein sequence ID" value="WOH08656.1"/>
    <property type="molecule type" value="Genomic_DNA"/>
</dbReference>
<organism evidence="8 9">
    <name type="scientific">Daucus carota subsp. sativus</name>
    <name type="common">Carrot</name>
    <dbReference type="NCBI Taxonomy" id="79200"/>
    <lineage>
        <taxon>Eukaryota</taxon>
        <taxon>Viridiplantae</taxon>
        <taxon>Streptophyta</taxon>
        <taxon>Embryophyta</taxon>
        <taxon>Tracheophyta</taxon>
        <taxon>Spermatophyta</taxon>
        <taxon>Magnoliopsida</taxon>
        <taxon>eudicotyledons</taxon>
        <taxon>Gunneridae</taxon>
        <taxon>Pentapetalae</taxon>
        <taxon>asterids</taxon>
        <taxon>campanulids</taxon>
        <taxon>Apiales</taxon>
        <taxon>Apiaceae</taxon>
        <taxon>Apioideae</taxon>
        <taxon>Scandiceae</taxon>
        <taxon>Daucinae</taxon>
        <taxon>Daucus</taxon>
        <taxon>Daucus sect. Daucus</taxon>
    </lineage>
</organism>
<dbReference type="Proteomes" id="UP000077755">
    <property type="component" value="Chromosome 7"/>
</dbReference>
<keyword evidence="5" id="KW-0175">Coiled coil</keyword>
<evidence type="ECO:0000256" key="3">
    <source>
        <dbReference type="ARBA" id="ARBA00022833"/>
    </source>
</evidence>
<evidence type="ECO:0000259" key="7">
    <source>
        <dbReference type="PROSITE" id="PS51999"/>
    </source>
</evidence>
<feature type="domain" description="GRF-type" evidence="7">
    <location>
        <begin position="8"/>
        <end position="48"/>
    </location>
</feature>
<proteinExistence type="predicted"/>
<feature type="coiled-coil region" evidence="5">
    <location>
        <begin position="54"/>
        <end position="84"/>
    </location>
</feature>
<keyword evidence="2 4" id="KW-0863">Zinc-finger</keyword>
<evidence type="ECO:0000256" key="1">
    <source>
        <dbReference type="ARBA" id="ARBA00022723"/>
    </source>
</evidence>
<keyword evidence="6" id="KW-0472">Membrane</keyword>
<keyword evidence="6" id="KW-0812">Transmembrane</keyword>
<protein>
    <recommendedName>
        <fullName evidence="7">GRF-type domain-containing protein</fullName>
    </recommendedName>
</protein>
<reference evidence="8" key="1">
    <citation type="journal article" date="2016" name="Nat. Genet.">
        <title>A high-quality carrot genome assembly provides new insights into carotenoid accumulation and asterid genome evolution.</title>
        <authorList>
            <person name="Iorizzo M."/>
            <person name="Ellison S."/>
            <person name="Senalik D."/>
            <person name="Zeng P."/>
            <person name="Satapoomin P."/>
            <person name="Huang J."/>
            <person name="Bowman M."/>
            <person name="Iovene M."/>
            <person name="Sanseverino W."/>
            <person name="Cavagnaro P."/>
            <person name="Yildiz M."/>
            <person name="Macko-Podgorni A."/>
            <person name="Moranska E."/>
            <person name="Grzebelus E."/>
            <person name="Grzebelus D."/>
            <person name="Ashrafi H."/>
            <person name="Zheng Z."/>
            <person name="Cheng S."/>
            <person name="Spooner D."/>
            <person name="Van Deynze A."/>
            <person name="Simon P."/>
        </authorList>
    </citation>
    <scope>NUCLEOTIDE SEQUENCE</scope>
    <source>
        <tissue evidence="8">Leaf</tissue>
    </source>
</reference>
<name>A0AAF0XLJ4_DAUCS</name>
<evidence type="ECO:0000256" key="4">
    <source>
        <dbReference type="PROSITE-ProRule" id="PRU01343"/>
    </source>
</evidence>
<accession>A0AAF0XLJ4</accession>
<evidence type="ECO:0000256" key="2">
    <source>
        <dbReference type="ARBA" id="ARBA00022771"/>
    </source>
</evidence>
<dbReference type="PANTHER" id="PTHR33248">
    <property type="entry name" value="ZINC ION-BINDING PROTEIN"/>
    <property type="match status" value="1"/>
</dbReference>
<gene>
    <name evidence="8" type="ORF">DCAR_0728100</name>
</gene>